<evidence type="ECO:0000256" key="2">
    <source>
        <dbReference type="ARBA" id="ARBA00012000"/>
    </source>
</evidence>
<sequence>MIREHAGFNSTAQAWALTLLINKIDIVKSGIEKKSGVPETFSSENFQTICDRLGRKDKALRQVLQAHGYPPMWTRKNNFETLVHIILEQQVSLASALAALNKLKEKIKRITPSRVLDLTDEEMRACYVSRQKMVYIRGLAESIRKGHTDLKKLSKQSNEKVREELIVLKGIGNWTIDVYLMFALQRTDLFPIGDLAAVNALKRVKNLAKDTSREDMLKVSEGWAPFRTVATMILWHYYLSNTGKKIAPVE</sequence>
<evidence type="ECO:0000313" key="6">
    <source>
        <dbReference type="EMBL" id="MCG2615036.1"/>
    </source>
</evidence>
<protein>
    <recommendedName>
        <fullName evidence="2">DNA-3-methyladenine glycosylase II</fullName>
        <ecNumber evidence="2">3.2.2.21</ecNumber>
    </recommendedName>
</protein>
<dbReference type="CDD" id="cd00056">
    <property type="entry name" value="ENDO3c"/>
    <property type="match status" value="1"/>
</dbReference>
<keyword evidence="4" id="KW-0234">DNA repair</keyword>
<proteinExistence type="predicted"/>
<accession>A0ABS9KRT8</accession>
<dbReference type="Proteomes" id="UP001165367">
    <property type="component" value="Unassembled WGS sequence"/>
</dbReference>
<evidence type="ECO:0000256" key="3">
    <source>
        <dbReference type="ARBA" id="ARBA00022763"/>
    </source>
</evidence>
<gene>
    <name evidence="6" type="ORF">LZZ85_12125</name>
</gene>
<evidence type="ECO:0000256" key="4">
    <source>
        <dbReference type="ARBA" id="ARBA00023204"/>
    </source>
</evidence>
<reference evidence="6" key="1">
    <citation type="submission" date="2022-01" db="EMBL/GenBank/DDBJ databases">
        <authorList>
            <person name="Jo J.-H."/>
            <person name="Im W.-T."/>
        </authorList>
    </citation>
    <scope>NUCLEOTIDE SEQUENCE</scope>
    <source>
        <strain evidence="6">NA20</strain>
    </source>
</reference>
<dbReference type="InterPro" id="IPR003265">
    <property type="entry name" value="HhH-GPD_domain"/>
</dbReference>
<dbReference type="Gene3D" id="1.10.1670.40">
    <property type="match status" value="1"/>
</dbReference>
<comment type="caution">
    <text evidence="6">The sequence shown here is derived from an EMBL/GenBank/DDBJ whole genome shotgun (WGS) entry which is preliminary data.</text>
</comment>
<name>A0ABS9KRT8_9BACT</name>
<evidence type="ECO:0000259" key="5">
    <source>
        <dbReference type="SMART" id="SM00478"/>
    </source>
</evidence>
<dbReference type="SMART" id="SM00478">
    <property type="entry name" value="ENDO3c"/>
    <property type="match status" value="1"/>
</dbReference>
<keyword evidence="3" id="KW-0227">DNA damage</keyword>
<dbReference type="RefSeq" id="WP_237872012.1">
    <property type="nucleotide sequence ID" value="NZ_JAKLTR010000007.1"/>
</dbReference>
<organism evidence="6 7">
    <name type="scientific">Terrimonas ginsenosidimutans</name>
    <dbReference type="NCBI Taxonomy" id="2908004"/>
    <lineage>
        <taxon>Bacteria</taxon>
        <taxon>Pseudomonadati</taxon>
        <taxon>Bacteroidota</taxon>
        <taxon>Chitinophagia</taxon>
        <taxon>Chitinophagales</taxon>
        <taxon>Chitinophagaceae</taxon>
        <taxon>Terrimonas</taxon>
    </lineage>
</organism>
<dbReference type="SUPFAM" id="SSF48150">
    <property type="entry name" value="DNA-glycosylase"/>
    <property type="match status" value="1"/>
</dbReference>
<feature type="domain" description="HhH-GPD" evidence="5">
    <location>
        <begin position="87"/>
        <end position="239"/>
    </location>
</feature>
<dbReference type="PANTHER" id="PTHR43003:SF5">
    <property type="entry name" value="DNA-3-METHYLADENINE GLYCOSYLASE"/>
    <property type="match status" value="1"/>
</dbReference>
<dbReference type="Pfam" id="PF00730">
    <property type="entry name" value="HhH-GPD"/>
    <property type="match status" value="1"/>
</dbReference>
<dbReference type="Gene3D" id="1.10.340.30">
    <property type="entry name" value="Hypothetical protein, domain 2"/>
    <property type="match status" value="1"/>
</dbReference>
<dbReference type="EC" id="3.2.2.21" evidence="2"/>
<evidence type="ECO:0000313" key="7">
    <source>
        <dbReference type="Proteomes" id="UP001165367"/>
    </source>
</evidence>
<dbReference type="InterPro" id="IPR011257">
    <property type="entry name" value="DNA_glycosylase"/>
</dbReference>
<evidence type="ECO:0000256" key="1">
    <source>
        <dbReference type="ARBA" id="ARBA00000086"/>
    </source>
</evidence>
<dbReference type="EMBL" id="JAKLTR010000007">
    <property type="protein sequence ID" value="MCG2615036.1"/>
    <property type="molecule type" value="Genomic_DNA"/>
</dbReference>
<keyword evidence="7" id="KW-1185">Reference proteome</keyword>
<dbReference type="PANTHER" id="PTHR43003">
    <property type="entry name" value="DNA-3-METHYLADENINE GLYCOSYLASE"/>
    <property type="match status" value="1"/>
</dbReference>
<dbReference type="InterPro" id="IPR051912">
    <property type="entry name" value="Alkylbase_DNA_Glycosylase/TA"/>
</dbReference>
<comment type="catalytic activity">
    <reaction evidence="1">
        <text>Hydrolysis of alkylated DNA, releasing 3-methyladenine, 3-methylguanine, 7-methylguanine and 7-methyladenine.</text>
        <dbReference type="EC" id="3.2.2.21"/>
    </reaction>
</comment>